<evidence type="ECO:0000256" key="4">
    <source>
        <dbReference type="ARBA" id="ARBA00022679"/>
    </source>
</evidence>
<keyword evidence="16" id="KW-1185">Reference proteome</keyword>
<proteinExistence type="inferred from homology"/>
<dbReference type="InterPro" id="IPR043519">
    <property type="entry name" value="NT_sf"/>
</dbReference>
<evidence type="ECO:0000256" key="2">
    <source>
        <dbReference type="ARBA" id="ARBA00007265"/>
    </source>
</evidence>
<dbReference type="Pfam" id="PF12627">
    <property type="entry name" value="PolyA_pol_RNAbd"/>
    <property type="match status" value="1"/>
</dbReference>
<evidence type="ECO:0000256" key="8">
    <source>
        <dbReference type="ARBA" id="ARBA00022741"/>
    </source>
</evidence>
<dbReference type="InterPro" id="IPR006674">
    <property type="entry name" value="HD_domain"/>
</dbReference>
<reference evidence="15 16" key="1">
    <citation type="submission" date="2015-07" db="EMBL/GenBank/DDBJ databases">
        <title>Whole genome sequence of Herpetosiphon geysericola DSM 7119.</title>
        <authorList>
            <person name="Hemp J."/>
            <person name="Ward L.M."/>
            <person name="Pace L.A."/>
            <person name="Fischer W.W."/>
        </authorList>
    </citation>
    <scope>NUCLEOTIDE SEQUENCE [LARGE SCALE GENOMIC DNA]</scope>
    <source>
        <strain evidence="15 16">DSM 7119</strain>
    </source>
</reference>
<dbReference type="AlphaFoldDB" id="A0A0P6XMG8"/>
<evidence type="ECO:0000256" key="1">
    <source>
        <dbReference type="ARBA" id="ARBA00001946"/>
    </source>
</evidence>
<keyword evidence="9" id="KW-0460">Magnesium</keyword>
<dbReference type="Gene3D" id="3.30.460.10">
    <property type="entry name" value="Beta Polymerase, domain 2"/>
    <property type="match status" value="1"/>
</dbReference>
<dbReference type="Proteomes" id="UP000050277">
    <property type="component" value="Unassembled WGS sequence"/>
</dbReference>
<evidence type="ECO:0000256" key="7">
    <source>
        <dbReference type="ARBA" id="ARBA00022723"/>
    </source>
</evidence>
<keyword evidence="3" id="KW-0820">tRNA-binding</keyword>
<dbReference type="PANTHER" id="PTHR47545:SF2">
    <property type="entry name" value="CC-ADDING TRNA NUCLEOTIDYLTRANSFERASE"/>
    <property type="match status" value="1"/>
</dbReference>
<keyword evidence="10 11" id="KW-0694">RNA-binding</keyword>
<dbReference type="PATRIC" id="fig|70996.4.peg.2489"/>
<feature type="domain" description="HD" evidence="13">
    <location>
        <begin position="321"/>
        <end position="397"/>
    </location>
</feature>
<name>A0A0P6XMG8_9CHLR</name>
<sequence>MQISHVQFPQTADYLSLRHALSMLKQLLGARPAWVVGGTLRDLVIGRALQDVDLVVDQPAIALAQTLANQLNASLVVLDAERDIGRVVLHDGNYLDLAHLRAADLAGDLADRDFTINAMAAPLFEQAQLGQLIDPHAGLADIQSATVRMVQANALANDPLRMLRAVRIAAQLGWQLDPATDQAIRTHAPLITQVAVERVRVELLAILATCWSASWLRYLDRANLLPSLIPEIRPMYHHTQPNIHFLDVWEHSLETITAGEWLLAQLEHDQQPAPPAPPASADDWHPPAFFQQPATLRMLPTLSLQLQWAAQVVAQMQQPIGNTTSHRALWKMAILLHDCAKPATRVDKPDGSVSFHEHQTVGAEIARGVYQRLRFSNQEIEYMCKVIAGHMRPGQLYSQPETTAKAAYRFFRDLKESAVDTLLHALADHMATRGPLLQEHHWAYQAAWTDAMLGFHWDAEAQQKRAPFVDGHTLMQELGLPAGPQIGALLEAIREAQATGEVTDRESALALARRLHT</sequence>
<evidence type="ECO:0008006" key="17">
    <source>
        <dbReference type="Google" id="ProtNLM"/>
    </source>
</evidence>
<dbReference type="CDD" id="cd05398">
    <property type="entry name" value="NT_ClassII-CCAase"/>
    <property type="match status" value="1"/>
</dbReference>
<evidence type="ECO:0000256" key="9">
    <source>
        <dbReference type="ARBA" id="ARBA00022842"/>
    </source>
</evidence>
<dbReference type="InterPro" id="IPR002646">
    <property type="entry name" value="PolA_pol_head_dom"/>
</dbReference>
<accession>A0A0P6XMG8</accession>
<feature type="domain" description="Poly A polymerase head" evidence="12">
    <location>
        <begin position="33"/>
        <end position="148"/>
    </location>
</feature>
<gene>
    <name evidence="15" type="ORF">SE18_23300</name>
</gene>
<evidence type="ECO:0000256" key="6">
    <source>
        <dbReference type="ARBA" id="ARBA00022695"/>
    </source>
</evidence>
<keyword evidence="8" id="KW-0547">Nucleotide-binding</keyword>
<dbReference type="SUPFAM" id="SSF81301">
    <property type="entry name" value="Nucleotidyltransferase"/>
    <property type="match status" value="1"/>
</dbReference>
<dbReference type="EMBL" id="LGKP01000035">
    <property type="protein sequence ID" value="KPL81543.1"/>
    <property type="molecule type" value="Genomic_DNA"/>
</dbReference>
<dbReference type="RefSeq" id="WP_054536857.1">
    <property type="nucleotide sequence ID" value="NZ_LGKP01000035.1"/>
</dbReference>
<keyword evidence="6" id="KW-0548">Nucleotidyltransferase</keyword>
<dbReference type="STRING" id="70996.SE18_23300"/>
<evidence type="ECO:0000256" key="11">
    <source>
        <dbReference type="RuleBase" id="RU003953"/>
    </source>
</evidence>
<evidence type="ECO:0000256" key="3">
    <source>
        <dbReference type="ARBA" id="ARBA00022555"/>
    </source>
</evidence>
<evidence type="ECO:0000259" key="13">
    <source>
        <dbReference type="Pfam" id="PF01966"/>
    </source>
</evidence>
<evidence type="ECO:0000313" key="16">
    <source>
        <dbReference type="Proteomes" id="UP000050277"/>
    </source>
</evidence>
<dbReference type="GO" id="GO:0046872">
    <property type="term" value="F:metal ion binding"/>
    <property type="evidence" value="ECO:0007669"/>
    <property type="project" value="UniProtKB-KW"/>
</dbReference>
<feature type="domain" description="tRNA nucleotidyltransferase/poly(A) polymerase RNA and SrmB- binding" evidence="14">
    <location>
        <begin position="175"/>
        <end position="233"/>
    </location>
</feature>
<dbReference type="InterPro" id="IPR032828">
    <property type="entry name" value="PolyA_RNA-bd"/>
</dbReference>
<dbReference type="SUPFAM" id="SSF81891">
    <property type="entry name" value="Poly A polymerase C-terminal region-like"/>
    <property type="match status" value="1"/>
</dbReference>
<dbReference type="GO" id="GO:0000049">
    <property type="term" value="F:tRNA binding"/>
    <property type="evidence" value="ECO:0007669"/>
    <property type="project" value="UniProtKB-KW"/>
</dbReference>
<comment type="similarity">
    <text evidence="2 11">Belongs to the tRNA nucleotidyltransferase/poly(A) polymerase family.</text>
</comment>
<keyword evidence="7" id="KW-0479">Metal-binding</keyword>
<dbReference type="NCBIfam" id="TIGR00277">
    <property type="entry name" value="HDIG"/>
    <property type="match status" value="1"/>
</dbReference>
<dbReference type="Pfam" id="PF01743">
    <property type="entry name" value="PolyA_pol"/>
    <property type="match status" value="1"/>
</dbReference>
<dbReference type="GO" id="GO:0016779">
    <property type="term" value="F:nucleotidyltransferase activity"/>
    <property type="evidence" value="ECO:0007669"/>
    <property type="project" value="UniProtKB-KW"/>
</dbReference>
<evidence type="ECO:0000256" key="10">
    <source>
        <dbReference type="ARBA" id="ARBA00022884"/>
    </source>
</evidence>
<dbReference type="PANTHER" id="PTHR47545">
    <property type="entry name" value="MULTIFUNCTIONAL CCA PROTEIN"/>
    <property type="match status" value="1"/>
</dbReference>
<protein>
    <recommendedName>
        <fullName evidence="17">HD domain-containing protein</fullName>
    </recommendedName>
</protein>
<evidence type="ECO:0000259" key="12">
    <source>
        <dbReference type="Pfam" id="PF01743"/>
    </source>
</evidence>
<comment type="caution">
    <text evidence="15">The sequence shown here is derived from an EMBL/GenBank/DDBJ whole genome shotgun (WGS) entry which is preliminary data.</text>
</comment>
<dbReference type="InterPro" id="IPR006675">
    <property type="entry name" value="HDIG_dom"/>
</dbReference>
<dbReference type="GO" id="GO:0008033">
    <property type="term" value="P:tRNA processing"/>
    <property type="evidence" value="ECO:0007669"/>
    <property type="project" value="UniProtKB-KW"/>
</dbReference>
<dbReference type="InterPro" id="IPR050124">
    <property type="entry name" value="tRNA_CCA-adding_enzyme"/>
</dbReference>
<evidence type="ECO:0000259" key="14">
    <source>
        <dbReference type="Pfam" id="PF12627"/>
    </source>
</evidence>
<keyword evidence="4 11" id="KW-0808">Transferase</keyword>
<organism evidence="15 16">
    <name type="scientific">Herpetosiphon geysericola</name>
    <dbReference type="NCBI Taxonomy" id="70996"/>
    <lineage>
        <taxon>Bacteria</taxon>
        <taxon>Bacillati</taxon>
        <taxon>Chloroflexota</taxon>
        <taxon>Chloroflexia</taxon>
        <taxon>Herpetosiphonales</taxon>
        <taxon>Herpetosiphonaceae</taxon>
        <taxon>Herpetosiphon</taxon>
    </lineage>
</organism>
<evidence type="ECO:0000313" key="15">
    <source>
        <dbReference type="EMBL" id="KPL81543.1"/>
    </source>
</evidence>
<keyword evidence="5" id="KW-0819">tRNA processing</keyword>
<evidence type="ECO:0000256" key="5">
    <source>
        <dbReference type="ARBA" id="ARBA00022694"/>
    </source>
</evidence>
<dbReference type="OrthoDB" id="9805698at2"/>
<dbReference type="Pfam" id="PF01966">
    <property type="entry name" value="HD"/>
    <property type="match status" value="1"/>
</dbReference>
<comment type="cofactor">
    <cofactor evidence="1">
        <name>Mg(2+)</name>
        <dbReference type="ChEBI" id="CHEBI:18420"/>
    </cofactor>
</comment>
<dbReference type="GO" id="GO:0000166">
    <property type="term" value="F:nucleotide binding"/>
    <property type="evidence" value="ECO:0007669"/>
    <property type="project" value="UniProtKB-KW"/>
</dbReference>
<dbReference type="Gene3D" id="1.10.3090.10">
    <property type="entry name" value="cca-adding enzyme, domain 2"/>
    <property type="match status" value="2"/>
</dbReference>